<dbReference type="SMART" id="SM00908">
    <property type="entry name" value="Gal-bind_lectin"/>
    <property type="match status" value="1"/>
</dbReference>
<reference evidence="6" key="1">
    <citation type="submission" date="2011-08" db="EMBL/GenBank/DDBJ databases">
        <title>The draft genome of Latimeria chalumnae.</title>
        <authorList>
            <person name="Di Palma F."/>
            <person name="Alfoldi J."/>
            <person name="Johnson J."/>
            <person name="Berlin A."/>
            <person name="Gnerre S."/>
            <person name="Jaffe D."/>
            <person name="MacCallum I."/>
            <person name="Young S."/>
            <person name="Walker B.J."/>
            <person name="Lander E."/>
            <person name="Lindblad-Toh K."/>
        </authorList>
    </citation>
    <scope>NUCLEOTIDE SEQUENCE [LARGE SCALE GENOMIC DNA]</scope>
    <source>
        <strain evidence="6">Wild caught</strain>
    </source>
</reference>
<dbReference type="SMART" id="SM00276">
    <property type="entry name" value="GLECT"/>
    <property type="match status" value="1"/>
</dbReference>
<dbReference type="OMA" id="GHYPPEG"/>
<dbReference type="GO" id="GO:0048245">
    <property type="term" value="P:eosinophil chemotaxis"/>
    <property type="evidence" value="ECO:0007669"/>
    <property type="project" value="TreeGrafter"/>
</dbReference>
<keyword evidence="1 2" id="KW-0430">Lectin</keyword>
<name>H3BIF3_LATCH</name>
<reference evidence="5" key="3">
    <citation type="submission" date="2025-09" db="UniProtKB">
        <authorList>
            <consortium name="Ensembl"/>
        </authorList>
    </citation>
    <scope>IDENTIFICATION</scope>
</reference>
<feature type="compositionally biased region" description="Pro residues" evidence="3">
    <location>
        <begin position="8"/>
        <end position="19"/>
    </location>
</feature>
<dbReference type="GO" id="GO:0005634">
    <property type="term" value="C:nucleus"/>
    <property type="evidence" value="ECO:0007669"/>
    <property type="project" value="TreeGrafter"/>
</dbReference>
<gene>
    <name evidence="5" type="primary">LGALS3</name>
</gene>
<evidence type="ECO:0000256" key="2">
    <source>
        <dbReference type="RuleBase" id="RU102079"/>
    </source>
</evidence>
<feature type="domain" description="Galectin" evidence="4">
    <location>
        <begin position="143"/>
        <end position="271"/>
    </location>
</feature>
<dbReference type="CDD" id="cd00070">
    <property type="entry name" value="GLECT"/>
    <property type="match status" value="1"/>
</dbReference>
<dbReference type="PANTHER" id="PTHR11346:SF179">
    <property type="entry name" value="GALECTIN"/>
    <property type="match status" value="1"/>
</dbReference>
<protein>
    <recommendedName>
        <fullName evidence="2">Galectin</fullName>
    </recommendedName>
</protein>
<dbReference type="InterPro" id="IPR044156">
    <property type="entry name" value="Galectin-like"/>
</dbReference>
<dbReference type="GO" id="GO:0050918">
    <property type="term" value="P:positive chemotaxis"/>
    <property type="evidence" value="ECO:0007669"/>
    <property type="project" value="TreeGrafter"/>
</dbReference>
<dbReference type="InterPro" id="IPR013320">
    <property type="entry name" value="ConA-like_dom_sf"/>
</dbReference>
<dbReference type="eggNOG" id="KOG3587">
    <property type="taxonomic scope" value="Eukaryota"/>
</dbReference>
<dbReference type="Bgee" id="ENSLACG00000019044">
    <property type="expression patterns" value="Expressed in pelvic fin and 6 other cell types or tissues"/>
</dbReference>
<dbReference type="GO" id="GO:0001772">
    <property type="term" value="C:immunological synapse"/>
    <property type="evidence" value="ECO:0007669"/>
    <property type="project" value="TreeGrafter"/>
</dbReference>
<dbReference type="GO" id="GO:0045806">
    <property type="term" value="P:negative regulation of endocytosis"/>
    <property type="evidence" value="ECO:0007669"/>
    <property type="project" value="TreeGrafter"/>
</dbReference>
<dbReference type="GO" id="GO:0043236">
    <property type="term" value="F:laminin binding"/>
    <property type="evidence" value="ECO:0007669"/>
    <property type="project" value="TreeGrafter"/>
</dbReference>
<dbReference type="GO" id="GO:0005615">
    <property type="term" value="C:extracellular space"/>
    <property type="evidence" value="ECO:0007669"/>
    <property type="project" value="TreeGrafter"/>
</dbReference>
<dbReference type="GO" id="GO:2001237">
    <property type="term" value="P:negative regulation of extrinsic apoptotic signaling pathway"/>
    <property type="evidence" value="ECO:0007669"/>
    <property type="project" value="TreeGrafter"/>
</dbReference>
<proteinExistence type="predicted"/>
<evidence type="ECO:0000313" key="5">
    <source>
        <dbReference type="Ensembl" id="ENSLACP00000021674.1"/>
    </source>
</evidence>
<dbReference type="HOGENOM" id="CLU_072823_1_0_1"/>
<dbReference type="GO" id="GO:0090280">
    <property type="term" value="P:positive regulation of calcium ion import"/>
    <property type="evidence" value="ECO:0007669"/>
    <property type="project" value="TreeGrafter"/>
</dbReference>
<dbReference type="GO" id="GO:0030593">
    <property type="term" value="P:neutrophil chemotaxis"/>
    <property type="evidence" value="ECO:0007669"/>
    <property type="project" value="TreeGrafter"/>
</dbReference>
<dbReference type="Gene3D" id="2.60.120.200">
    <property type="match status" value="1"/>
</dbReference>
<organism evidence="5 6">
    <name type="scientific">Latimeria chalumnae</name>
    <name type="common">Coelacanth</name>
    <dbReference type="NCBI Taxonomy" id="7897"/>
    <lineage>
        <taxon>Eukaryota</taxon>
        <taxon>Metazoa</taxon>
        <taxon>Chordata</taxon>
        <taxon>Craniata</taxon>
        <taxon>Vertebrata</taxon>
        <taxon>Euteleostomi</taxon>
        <taxon>Coelacanthiformes</taxon>
        <taxon>Coelacanthidae</taxon>
        <taxon>Latimeria</taxon>
    </lineage>
</organism>
<dbReference type="GO" id="GO:0019863">
    <property type="term" value="F:IgE binding"/>
    <property type="evidence" value="ECO:0007669"/>
    <property type="project" value="TreeGrafter"/>
</dbReference>
<evidence type="ECO:0000256" key="3">
    <source>
        <dbReference type="SAM" id="MobiDB-lite"/>
    </source>
</evidence>
<evidence type="ECO:0000313" key="6">
    <source>
        <dbReference type="Proteomes" id="UP000008672"/>
    </source>
</evidence>
<dbReference type="GO" id="GO:0002548">
    <property type="term" value="P:monocyte chemotaxis"/>
    <property type="evidence" value="ECO:0007669"/>
    <property type="project" value="TreeGrafter"/>
</dbReference>
<dbReference type="AlphaFoldDB" id="H3BIF3"/>
<dbReference type="Pfam" id="PF00337">
    <property type="entry name" value="Gal-bind_lectin"/>
    <property type="match status" value="1"/>
</dbReference>
<dbReference type="EMBL" id="AFYH01002846">
    <property type="status" value="NOT_ANNOTATED_CDS"/>
    <property type="molecule type" value="Genomic_DNA"/>
</dbReference>
<dbReference type="FunFam" id="2.60.120.200:FF:000023">
    <property type="entry name" value="Galectin"/>
    <property type="match status" value="1"/>
</dbReference>
<dbReference type="Ensembl" id="ENSLACT00000021815.1">
    <property type="protein sequence ID" value="ENSLACP00000021674.1"/>
    <property type="gene ID" value="ENSLACG00000019044.1"/>
</dbReference>
<dbReference type="GO" id="GO:0048030">
    <property type="term" value="F:disaccharide binding"/>
    <property type="evidence" value="ECO:0007669"/>
    <property type="project" value="TreeGrafter"/>
</dbReference>
<accession>H3BIF3</accession>
<keyword evidence="6" id="KW-1185">Reference proteome</keyword>
<sequence length="274" mass="28989">PASTGPNPLFPGPSGPAPGGPYGSMPTGPYTAPTGPTPASSLYPAFGGPCPMPNMPYSMPPGSYPTGGQCPAPNMPYQAPGFPQAPGPWGALPPGGWGIAPPGPCPTPAGPVAPPTGPVAPPTGPASSIAFPAAPAGALSVPYELPLQVGIIPRLLITIVGESKQENPVRFHVDFVKGNDRAFHFNPRFNERTIICNSFLDNRWGNEERCSVFPFLPGQRFEIQIVCEQDCFKVTVNGTYLLEYMYRIKNLKEITKVHIAGDISLFHVMPSMMP</sequence>
<dbReference type="PANTHER" id="PTHR11346">
    <property type="entry name" value="GALECTIN"/>
    <property type="match status" value="1"/>
</dbReference>
<dbReference type="InterPro" id="IPR001079">
    <property type="entry name" value="Galectin_CRD"/>
</dbReference>
<dbReference type="PROSITE" id="PS51304">
    <property type="entry name" value="GALECTIN"/>
    <property type="match status" value="1"/>
</dbReference>
<dbReference type="GO" id="GO:0048246">
    <property type="term" value="P:macrophage chemotaxis"/>
    <property type="evidence" value="ECO:0007669"/>
    <property type="project" value="TreeGrafter"/>
</dbReference>
<dbReference type="Proteomes" id="UP000008672">
    <property type="component" value="Unassembled WGS sequence"/>
</dbReference>
<feature type="region of interest" description="Disordered" evidence="3">
    <location>
        <begin position="1"/>
        <end position="39"/>
    </location>
</feature>
<feature type="compositionally biased region" description="Low complexity" evidence="3">
    <location>
        <begin position="23"/>
        <end position="39"/>
    </location>
</feature>
<evidence type="ECO:0000256" key="1">
    <source>
        <dbReference type="ARBA" id="ARBA00022734"/>
    </source>
</evidence>
<evidence type="ECO:0000259" key="4">
    <source>
        <dbReference type="PROSITE" id="PS51304"/>
    </source>
</evidence>
<dbReference type="STRING" id="7897.ENSLACP00000021674"/>
<dbReference type="GeneTree" id="ENSGT00940000157224"/>
<reference evidence="5" key="2">
    <citation type="submission" date="2025-08" db="UniProtKB">
        <authorList>
            <consortium name="Ensembl"/>
        </authorList>
    </citation>
    <scope>IDENTIFICATION</scope>
</reference>
<dbReference type="SUPFAM" id="SSF49899">
    <property type="entry name" value="Concanavalin A-like lectins/glucanases"/>
    <property type="match status" value="1"/>
</dbReference>
<dbReference type="GO" id="GO:0005737">
    <property type="term" value="C:cytoplasm"/>
    <property type="evidence" value="ECO:0007669"/>
    <property type="project" value="TreeGrafter"/>
</dbReference>
<dbReference type="InParanoid" id="H3BIF3"/>